<dbReference type="InterPro" id="IPR021638">
    <property type="entry name" value="DUF3244"/>
</dbReference>
<evidence type="ECO:0000313" key="2">
    <source>
        <dbReference type="Proteomes" id="UP000310532"/>
    </source>
</evidence>
<sequence>MNNKLFILAILVLSILPMSFLQAKKKVITLTQLPASDINQSQWQRKERSITGNKLFVLHDKDIFYIYSDNLIEEVKLTIRNRHNDIIYSTIEPIFSDKENIFELNIGYGKYVIELEYKETVYYGYFEITE</sequence>
<dbReference type="AlphaFoldDB" id="A0A4S2B433"/>
<protein>
    <submittedName>
        <fullName evidence="1">DUF3244 domain-containing protein</fullName>
    </submittedName>
</protein>
<name>A0A4S2B433_9BACE</name>
<evidence type="ECO:0000313" key="1">
    <source>
        <dbReference type="EMBL" id="TGY08887.1"/>
    </source>
</evidence>
<dbReference type="RefSeq" id="WP_136009146.1">
    <property type="nucleotide sequence ID" value="NZ_SRYZ01000004.1"/>
</dbReference>
<reference evidence="1 2" key="1">
    <citation type="submission" date="2019-04" db="EMBL/GenBank/DDBJ databases">
        <title>Microbes associate with the intestines of laboratory mice.</title>
        <authorList>
            <person name="Navarre W."/>
            <person name="Wong E."/>
            <person name="Huang K."/>
            <person name="Tropini C."/>
            <person name="Ng K."/>
            <person name="Yu B."/>
        </authorList>
    </citation>
    <scope>NUCLEOTIDE SEQUENCE [LARGE SCALE GENOMIC DNA]</scope>
    <source>
        <strain evidence="1 2">NM69_E16B</strain>
    </source>
</reference>
<proteinExistence type="predicted"/>
<accession>A0A4S2B433</accession>
<organism evidence="1 2">
    <name type="scientific">Bacteroides muris</name>
    <name type="common">ex Afrizal et al. 2022</name>
    <dbReference type="NCBI Taxonomy" id="2516960"/>
    <lineage>
        <taxon>Bacteria</taxon>
        <taxon>Pseudomonadati</taxon>
        <taxon>Bacteroidota</taxon>
        <taxon>Bacteroidia</taxon>
        <taxon>Bacteroidales</taxon>
        <taxon>Bacteroidaceae</taxon>
        <taxon>Bacteroides</taxon>
    </lineage>
</organism>
<dbReference type="Proteomes" id="UP000310532">
    <property type="component" value="Unassembled WGS sequence"/>
</dbReference>
<keyword evidence="2" id="KW-1185">Reference proteome</keyword>
<comment type="caution">
    <text evidence="1">The sequence shown here is derived from an EMBL/GenBank/DDBJ whole genome shotgun (WGS) entry which is preliminary data.</text>
</comment>
<dbReference type="Pfam" id="PF11589">
    <property type="entry name" value="DUF3244"/>
    <property type="match status" value="1"/>
</dbReference>
<gene>
    <name evidence="1" type="ORF">E5355_03110</name>
</gene>
<dbReference type="EMBL" id="SRYZ01000004">
    <property type="protein sequence ID" value="TGY08887.1"/>
    <property type="molecule type" value="Genomic_DNA"/>
</dbReference>